<accession>A0A5S5CSY5</accession>
<dbReference type="InterPro" id="IPR000629">
    <property type="entry name" value="RNA-helicase_DEAD-box_CS"/>
</dbReference>
<evidence type="ECO:0000313" key="2">
    <source>
        <dbReference type="Proteomes" id="UP000322499"/>
    </source>
</evidence>
<dbReference type="PROSITE" id="PS00039">
    <property type="entry name" value="DEAD_ATP_HELICASE"/>
    <property type="match status" value="1"/>
</dbReference>
<proteinExistence type="predicted"/>
<keyword evidence="2" id="KW-1185">Reference proteome</keyword>
<comment type="caution">
    <text evidence="1">The sequence shown here is derived from an EMBL/GenBank/DDBJ whole genome shotgun (WGS) entry which is preliminary data.</text>
</comment>
<dbReference type="EMBL" id="VNHW01000011">
    <property type="protein sequence ID" value="TYP85936.1"/>
    <property type="molecule type" value="Genomic_DNA"/>
</dbReference>
<protein>
    <submittedName>
        <fullName evidence="1">Uncharacterized protein</fullName>
    </submittedName>
</protein>
<gene>
    <name evidence="1" type="ORF">BD833_11177</name>
</gene>
<dbReference type="Proteomes" id="UP000322499">
    <property type="component" value="Unassembled WGS sequence"/>
</dbReference>
<evidence type="ECO:0000313" key="1">
    <source>
        <dbReference type="EMBL" id="TYP85936.1"/>
    </source>
</evidence>
<sequence>MEADTAHELALSSAGHLPVTARRLSQKVLLILLSGRMWVRDADGRCRDVAGPTWVVWYPGEAIEYGAHGATVHWVLAAPVGPVPPGSPRPGSLVRMRGDDAAGTAGGEALLVHYLDDSPDGSGPLSVVVDVAGSGIGIHPLGDVVGVLDEADEDLNLWSYGPGLDHPVRIDRG</sequence>
<dbReference type="AlphaFoldDB" id="A0A5S5CSY5"/>
<reference evidence="1 2" key="1">
    <citation type="submission" date="2019-07" db="EMBL/GenBank/DDBJ databases">
        <title>Genomic Encyclopedia of Archaeal and Bacterial Type Strains, Phase II (KMG-II): from individual species to whole genera.</title>
        <authorList>
            <person name="Goeker M."/>
        </authorList>
    </citation>
    <scope>NUCLEOTIDE SEQUENCE [LARGE SCALE GENOMIC DNA]</scope>
    <source>
        <strain evidence="1 2">DSM 46842</strain>
    </source>
</reference>
<organism evidence="1 2">
    <name type="scientific">Blastococcus xanthinilyticus</name>
    <dbReference type="NCBI Taxonomy" id="1564164"/>
    <lineage>
        <taxon>Bacteria</taxon>
        <taxon>Bacillati</taxon>
        <taxon>Actinomycetota</taxon>
        <taxon>Actinomycetes</taxon>
        <taxon>Geodermatophilales</taxon>
        <taxon>Geodermatophilaceae</taxon>
        <taxon>Blastococcus</taxon>
    </lineage>
</organism>
<name>A0A5S5CSY5_9ACTN</name>